<dbReference type="SUPFAM" id="SSF52980">
    <property type="entry name" value="Restriction endonuclease-like"/>
    <property type="match status" value="1"/>
</dbReference>
<gene>
    <name evidence="1" type="ORF">B1B_11075</name>
</gene>
<reference evidence="1" key="1">
    <citation type="submission" date="2013-08" db="EMBL/GenBank/DDBJ databases">
        <authorList>
            <person name="Mendez C."/>
            <person name="Richter M."/>
            <person name="Ferrer M."/>
            <person name="Sanchez J."/>
        </authorList>
    </citation>
    <scope>NUCLEOTIDE SEQUENCE</scope>
</reference>
<dbReference type="AlphaFoldDB" id="T1B9H2"/>
<sequence>MGDYIPQAIEDLYEVHNFRHAAEVLATGCSAEFEELMEALAGFRLTTADILAPGGNESQIPKRVAALLRPARWFETRIHGDLIVTINTFTDAGSIQNETKLENFLDGHKIDFVKGSVAFDLEWNSKDQTFDRDLYAFRTFHEAGVISAAVLLTRSEA</sequence>
<accession>T1B9H2</accession>
<protein>
    <submittedName>
        <fullName evidence="1">Restriction endonuclease, type II, BglII</fullName>
        <ecNumber evidence="1">2.1.1.72</ecNumber>
    </submittedName>
</protein>
<keyword evidence="1" id="KW-0540">Nuclease</keyword>
<dbReference type="GO" id="GO:0009036">
    <property type="term" value="F:type II site-specific deoxyribonuclease activity"/>
    <property type="evidence" value="ECO:0007669"/>
    <property type="project" value="InterPro"/>
</dbReference>
<dbReference type="InterPro" id="IPR015278">
    <property type="entry name" value="BglII-like"/>
</dbReference>
<name>T1B9H2_9ZZZZ</name>
<dbReference type="InterPro" id="IPR011335">
    <property type="entry name" value="Restrct_endonuc-II-like"/>
</dbReference>
<feature type="non-terminal residue" evidence="1">
    <location>
        <position position="157"/>
    </location>
</feature>
<keyword evidence="1" id="KW-0808">Transferase</keyword>
<dbReference type="GO" id="GO:0009307">
    <property type="term" value="P:DNA restriction-modification system"/>
    <property type="evidence" value="ECO:0007669"/>
    <property type="project" value="InterPro"/>
</dbReference>
<comment type="caution">
    <text evidence="1">The sequence shown here is derived from an EMBL/GenBank/DDBJ whole genome shotgun (WGS) entry which is preliminary data.</text>
</comment>
<keyword evidence="1" id="KW-0489">Methyltransferase</keyword>
<keyword evidence="1" id="KW-0378">Hydrolase</keyword>
<evidence type="ECO:0000313" key="1">
    <source>
        <dbReference type="EMBL" id="EQD50895.1"/>
    </source>
</evidence>
<proteinExistence type="predicted"/>
<organism evidence="1">
    <name type="scientific">mine drainage metagenome</name>
    <dbReference type="NCBI Taxonomy" id="410659"/>
    <lineage>
        <taxon>unclassified sequences</taxon>
        <taxon>metagenomes</taxon>
        <taxon>ecological metagenomes</taxon>
    </lineage>
</organism>
<dbReference type="Pfam" id="PF09195">
    <property type="entry name" value="Endonuc-BglII"/>
    <property type="match status" value="1"/>
</dbReference>
<dbReference type="EC" id="2.1.1.72" evidence="1"/>
<dbReference type="GO" id="GO:0009007">
    <property type="term" value="F:site-specific DNA-methyltransferase (adenine-specific) activity"/>
    <property type="evidence" value="ECO:0007669"/>
    <property type="project" value="UniProtKB-EC"/>
</dbReference>
<keyword evidence="1" id="KW-0255">Endonuclease</keyword>
<reference evidence="1" key="2">
    <citation type="journal article" date="2014" name="ISME J.">
        <title>Microbial stratification in low pH oxic and suboxic macroscopic growths along an acid mine drainage.</title>
        <authorList>
            <person name="Mendez-Garcia C."/>
            <person name="Mesa V."/>
            <person name="Sprenger R.R."/>
            <person name="Richter M."/>
            <person name="Diez M.S."/>
            <person name="Solano J."/>
            <person name="Bargiela R."/>
            <person name="Golyshina O.V."/>
            <person name="Manteca A."/>
            <person name="Ramos J.L."/>
            <person name="Gallego J.R."/>
            <person name="Llorente I."/>
            <person name="Martins Dos Santos V.A."/>
            <person name="Jensen O.N."/>
            <person name="Pelaez A.I."/>
            <person name="Sanchez J."/>
            <person name="Ferrer M."/>
        </authorList>
    </citation>
    <scope>NUCLEOTIDE SEQUENCE</scope>
</reference>
<dbReference type="EMBL" id="AUZY01007167">
    <property type="protein sequence ID" value="EQD50895.1"/>
    <property type="molecule type" value="Genomic_DNA"/>
</dbReference>
<dbReference type="GO" id="GO:0032259">
    <property type="term" value="P:methylation"/>
    <property type="evidence" value="ECO:0007669"/>
    <property type="project" value="UniProtKB-KW"/>
</dbReference>